<keyword evidence="7" id="KW-0677">Repeat</keyword>
<evidence type="ECO:0000313" key="20">
    <source>
        <dbReference type="EMBL" id="KAG5674191.1"/>
    </source>
</evidence>
<dbReference type="CDD" id="cd04273">
    <property type="entry name" value="ZnMc_ADAMTS_like"/>
    <property type="match status" value="1"/>
</dbReference>
<feature type="binding site" evidence="14 16">
    <location>
        <position position="410"/>
    </location>
    <ligand>
        <name>Zn(2+)</name>
        <dbReference type="ChEBI" id="CHEBI:29105"/>
        <note>catalytic</note>
    </ligand>
</feature>
<feature type="compositionally biased region" description="Basic residues" evidence="17">
    <location>
        <begin position="241"/>
        <end position="256"/>
    </location>
</feature>
<dbReference type="PANTHER" id="PTHR13723:SF200">
    <property type="entry name" value="ADAM METALLOPEPTIDASE WITH THROMBOSPONDIN TYPE 1 MOTIF B, ISOFORM B"/>
    <property type="match status" value="1"/>
</dbReference>
<evidence type="ECO:0000256" key="7">
    <source>
        <dbReference type="ARBA" id="ARBA00022737"/>
    </source>
</evidence>
<evidence type="ECO:0000256" key="14">
    <source>
        <dbReference type="PIRSR" id="PIRSR613273-2"/>
    </source>
</evidence>
<dbReference type="Proteomes" id="UP001107558">
    <property type="component" value="Chromosome 3"/>
</dbReference>
<dbReference type="InterPro" id="IPR002870">
    <property type="entry name" value="Peptidase_M12B_N"/>
</dbReference>
<keyword evidence="12" id="KW-0325">Glycoprotein</keyword>
<feature type="disulfide bond" evidence="15">
    <location>
        <begin position="427"/>
        <end position="454"/>
    </location>
</feature>
<feature type="chain" id="PRO_5039944056" description="Peptidase M12B domain-containing protein" evidence="18">
    <location>
        <begin position="21"/>
        <end position="996"/>
    </location>
</feature>
<dbReference type="SUPFAM" id="SSF82895">
    <property type="entry name" value="TSP-1 type 1 repeat"/>
    <property type="match status" value="3"/>
</dbReference>
<evidence type="ECO:0000256" key="16">
    <source>
        <dbReference type="PROSITE-ProRule" id="PRU00276"/>
    </source>
</evidence>
<dbReference type="PRINTS" id="PR01857">
    <property type="entry name" value="ADAMTSFAMILY"/>
</dbReference>
<accession>A0A9J6BWB3</accession>
<keyword evidence="10" id="KW-0482">Metalloprotease</keyword>
<evidence type="ECO:0000256" key="18">
    <source>
        <dbReference type="SAM" id="SignalP"/>
    </source>
</evidence>
<feature type="disulfide bond" evidence="15">
    <location>
        <begin position="576"/>
        <end position="613"/>
    </location>
</feature>
<dbReference type="Pfam" id="PF17771">
    <property type="entry name" value="ADAMTS_CR_2"/>
    <property type="match status" value="1"/>
</dbReference>
<evidence type="ECO:0000256" key="10">
    <source>
        <dbReference type="ARBA" id="ARBA00023049"/>
    </source>
</evidence>
<dbReference type="Gene3D" id="3.40.390.10">
    <property type="entry name" value="Collagenase (Catalytic Domain)"/>
    <property type="match status" value="1"/>
</dbReference>
<dbReference type="PANTHER" id="PTHR13723">
    <property type="entry name" value="ADAMTS A DISINTEGRIN AND METALLOPROTEASE WITH THROMBOSPONDIN MOTIFS PROTEASE"/>
    <property type="match status" value="1"/>
</dbReference>
<comment type="caution">
    <text evidence="20">The sequence shown here is derived from an EMBL/GenBank/DDBJ whole genome shotgun (WGS) entry which is preliminary data.</text>
</comment>
<dbReference type="GO" id="GO:0031012">
    <property type="term" value="C:extracellular matrix"/>
    <property type="evidence" value="ECO:0007669"/>
    <property type="project" value="TreeGrafter"/>
</dbReference>
<dbReference type="SUPFAM" id="SSF55486">
    <property type="entry name" value="Metalloproteases ('zincins'), catalytic domain"/>
    <property type="match status" value="1"/>
</dbReference>
<comment type="caution">
    <text evidence="16">Lacks conserved residue(s) required for the propagation of feature annotation.</text>
</comment>
<reference evidence="20" key="1">
    <citation type="submission" date="2021-03" db="EMBL/GenBank/DDBJ databases">
        <title>Chromosome level genome of the anhydrobiotic midge Polypedilum vanderplanki.</title>
        <authorList>
            <person name="Yoshida Y."/>
            <person name="Kikawada T."/>
            <person name="Gusev O."/>
        </authorList>
    </citation>
    <scope>NUCLEOTIDE SEQUENCE</scope>
    <source>
        <strain evidence="20">NIAS01</strain>
        <tissue evidence="20">Whole body or cell culture</tissue>
    </source>
</reference>
<feature type="binding site" evidence="14">
    <location>
        <position position="265"/>
    </location>
    <ligand>
        <name>Ca(2+)</name>
        <dbReference type="ChEBI" id="CHEBI:29108"/>
        <label>2</label>
    </ligand>
</feature>
<dbReference type="InterPro" id="IPR036383">
    <property type="entry name" value="TSP1_rpt_sf"/>
</dbReference>
<feature type="disulfide bond" evidence="15">
    <location>
        <begin position="518"/>
        <end position="548"/>
    </location>
</feature>
<protein>
    <recommendedName>
        <fullName evidence="19">Peptidase M12B domain-containing protein</fullName>
    </recommendedName>
</protein>
<keyword evidence="21" id="KW-1185">Reference proteome</keyword>
<sequence length="996" mass="113662">MLFITLYIIKLIFLAPFIQAVVEHKGIFSNSLSEAHLTVPRKVDEFGEHISHILNHHHSHNYYNKSTGIAEDHSVHYHIDIHNETFHLELLPSTDFVAPLMIIERHKRDLKERQKRPKKHTQCHYQGKIRNHEKSRVALSACNGLSGYIRTNQNEFLIEPSKNHELTQNGHPHVVFHRSAVRNDNDKKGNQKKRKRKRKHRHSSNCGTREPQRGRPIETKNREVIVQGGRKIRNHNGNNHHYNRNKQQRNKKRQTRSVIRPKHVEALVVADQSLVQFHEGGDVDVETYLLTIFNIVSALYKDPSIGNFIQIHVVKIILIEEEDMYQDLNVTHVAQSTLESFCKWQKTLNPKKEDDPHHHDVAILVTRKDICSATGCSTLGIANVFGMCRADRSCSVNEDNGITLAHTISHELGHNFGMYHDTAKTGCDKRTGSKMHIMTPSFEADTVHVQWSNCSRRDITQFLDQGLGKCLEDEPTESEYQYPDLPPGAMYDAHLQCRLQFNLTDENIKMCSQLDEICTQLWCSINDTCTTLLRPAAPGTMCGKHYWCQDQKCVSVEELPPAIDGGWGNWSDWSSCSRSCGAGVSIQVRECNHPAPANGGEFCIGERARYKICNIEPCPQDEPSFRAQQCSRKDSIPIRDKYYKWLPYWDNHEPCKLYCTDSQDSLIQAFENVEDGTSCKIGSNDLCISGICRKVGCDWIVDSNAVEDHCGVCNGTGETCTTIKNEFHKKINASEGYYEITLIPSGSRHILIEEMGHSKNFIGIGKSDTQDFYLNGDRLISMSGEYNIAGAIGLYERNEEMERIRIPGPIKHDISIYIIFKGKHKNLGIKYEYTLPSNISDETQFFWQLSDFTPCSKTCGSGLKKRVPVCMKQFEGIVDEKLCWANAENDRPNAIIENCNEDVPCPAQWWIGAWQPCPVTCQKQGEPKPMKRRTILCVDQNDLALDENQCDESSKPIDVEECSLKLPECTLNDVDNELVIHEDYDRLLNDNEIPYN</sequence>
<proteinExistence type="predicted"/>
<keyword evidence="3" id="KW-0272">Extracellular matrix</keyword>
<evidence type="ECO:0000256" key="17">
    <source>
        <dbReference type="SAM" id="MobiDB-lite"/>
    </source>
</evidence>
<keyword evidence="8" id="KW-0378">Hydrolase</keyword>
<dbReference type="InterPro" id="IPR041645">
    <property type="entry name" value="ADAMTS_CR_2"/>
</dbReference>
<keyword evidence="5 14" id="KW-0479">Metal-binding</keyword>
<feature type="binding site" evidence="14 16">
    <location>
        <position position="414"/>
    </location>
    <ligand>
        <name>Zn(2+)</name>
        <dbReference type="ChEBI" id="CHEBI:29105"/>
        <note>catalytic</note>
    </ligand>
</feature>
<organism evidence="20 21">
    <name type="scientific">Polypedilum vanderplanki</name>
    <name type="common">Sleeping chironomid midge</name>
    <dbReference type="NCBI Taxonomy" id="319348"/>
    <lineage>
        <taxon>Eukaryota</taxon>
        <taxon>Metazoa</taxon>
        <taxon>Ecdysozoa</taxon>
        <taxon>Arthropoda</taxon>
        <taxon>Hexapoda</taxon>
        <taxon>Insecta</taxon>
        <taxon>Pterygota</taxon>
        <taxon>Neoptera</taxon>
        <taxon>Endopterygota</taxon>
        <taxon>Diptera</taxon>
        <taxon>Nematocera</taxon>
        <taxon>Chironomoidea</taxon>
        <taxon>Chironomidae</taxon>
        <taxon>Chironominae</taxon>
        <taxon>Polypedilum</taxon>
        <taxon>Polypedilum</taxon>
    </lineage>
</organism>
<feature type="disulfide bond" evidence="15">
    <location>
        <begin position="342"/>
        <end position="394"/>
    </location>
</feature>
<evidence type="ECO:0000313" key="21">
    <source>
        <dbReference type="Proteomes" id="UP001107558"/>
    </source>
</evidence>
<dbReference type="OrthoDB" id="412680at2759"/>
<dbReference type="Gene3D" id="3.40.1620.60">
    <property type="match status" value="1"/>
</dbReference>
<feature type="disulfide bond" evidence="15">
    <location>
        <begin position="591"/>
        <end position="603"/>
    </location>
</feature>
<feature type="binding site" evidence="14">
    <location>
        <position position="265"/>
    </location>
    <ligand>
        <name>Ca(2+)</name>
        <dbReference type="ChEBI" id="CHEBI:29108"/>
        <label>1</label>
    </ligand>
</feature>
<evidence type="ECO:0000256" key="6">
    <source>
        <dbReference type="ARBA" id="ARBA00022729"/>
    </source>
</evidence>
<evidence type="ECO:0000256" key="8">
    <source>
        <dbReference type="ARBA" id="ARBA00022801"/>
    </source>
</evidence>
<name>A0A9J6BWB3_POLVA</name>
<evidence type="ECO:0000256" key="3">
    <source>
        <dbReference type="ARBA" id="ARBA00022530"/>
    </source>
</evidence>
<dbReference type="PROSITE" id="PS50092">
    <property type="entry name" value="TSP1"/>
    <property type="match status" value="2"/>
</dbReference>
<feature type="compositionally biased region" description="Basic and acidic residues" evidence="17">
    <location>
        <begin position="210"/>
        <end position="223"/>
    </location>
</feature>
<dbReference type="Pfam" id="PF01421">
    <property type="entry name" value="Reprolysin"/>
    <property type="match status" value="1"/>
</dbReference>
<evidence type="ECO:0000256" key="4">
    <source>
        <dbReference type="ARBA" id="ARBA00022670"/>
    </source>
</evidence>
<dbReference type="Pfam" id="PF01562">
    <property type="entry name" value="Pep_M12B_propep"/>
    <property type="match status" value="1"/>
</dbReference>
<feature type="active site" evidence="13 16">
    <location>
        <position position="411"/>
    </location>
</feature>
<keyword evidence="14" id="KW-0106">Calcium</keyword>
<dbReference type="PROSITE" id="PS50215">
    <property type="entry name" value="ADAM_MEPRO"/>
    <property type="match status" value="1"/>
</dbReference>
<dbReference type="GO" id="GO:0004222">
    <property type="term" value="F:metalloendopeptidase activity"/>
    <property type="evidence" value="ECO:0007669"/>
    <property type="project" value="InterPro"/>
</dbReference>
<feature type="binding site" evidence="14">
    <location>
        <position position="360"/>
    </location>
    <ligand>
        <name>Ca(2+)</name>
        <dbReference type="ChEBI" id="CHEBI:29108"/>
        <label>1</label>
    </ligand>
</feature>
<dbReference type="Pfam" id="PF19030">
    <property type="entry name" value="TSP1_ADAMTS"/>
    <property type="match status" value="2"/>
</dbReference>
<evidence type="ECO:0000256" key="2">
    <source>
        <dbReference type="ARBA" id="ARBA00022525"/>
    </source>
</evidence>
<dbReference type="InterPro" id="IPR013273">
    <property type="entry name" value="ADAMTS/ADAMTS-like"/>
</dbReference>
<dbReference type="Pfam" id="PF05986">
    <property type="entry name" value="ADAMTS_spacer1"/>
    <property type="match status" value="1"/>
</dbReference>
<dbReference type="FunFam" id="2.20.100.10:FF:000006">
    <property type="entry name" value="A disintegrin and metalloproteinase with thrombospondin motifs 1"/>
    <property type="match status" value="1"/>
</dbReference>
<feature type="binding site" description="in inhibited form" evidence="14">
    <location>
        <position position="206"/>
    </location>
    <ligand>
        <name>Zn(2+)</name>
        <dbReference type="ChEBI" id="CHEBI:29105"/>
        <note>catalytic</note>
    </ligand>
</feature>
<dbReference type="InterPro" id="IPR010294">
    <property type="entry name" value="ADAMTS_spacer1"/>
</dbReference>
<evidence type="ECO:0000256" key="15">
    <source>
        <dbReference type="PIRSR" id="PIRSR613273-3"/>
    </source>
</evidence>
<feature type="binding site" evidence="14">
    <location>
        <position position="473"/>
    </location>
    <ligand>
        <name>Ca(2+)</name>
        <dbReference type="ChEBI" id="CHEBI:29108"/>
        <label>1</label>
    </ligand>
</feature>
<evidence type="ECO:0000256" key="11">
    <source>
        <dbReference type="ARBA" id="ARBA00023157"/>
    </source>
</evidence>
<keyword evidence="6 18" id="KW-0732">Signal</keyword>
<evidence type="ECO:0000256" key="13">
    <source>
        <dbReference type="PIRSR" id="PIRSR613273-1"/>
    </source>
</evidence>
<evidence type="ECO:0000256" key="12">
    <source>
        <dbReference type="ARBA" id="ARBA00023180"/>
    </source>
</evidence>
<dbReference type="GO" id="GO:0006508">
    <property type="term" value="P:proteolysis"/>
    <property type="evidence" value="ECO:0007669"/>
    <property type="project" value="UniProtKB-KW"/>
</dbReference>
<dbReference type="InterPro" id="IPR045371">
    <property type="entry name" value="ADAMTS_CR_3"/>
</dbReference>
<keyword evidence="9 14" id="KW-0862">Zinc</keyword>
<feature type="disulfide bond" evidence="15">
    <location>
        <begin position="497"/>
        <end position="523"/>
    </location>
</feature>
<feature type="disulfide bond" evidence="15">
    <location>
        <begin position="371"/>
        <end position="376"/>
    </location>
</feature>
<dbReference type="GO" id="GO:0030198">
    <property type="term" value="P:extracellular matrix organization"/>
    <property type="evidence" value="ECO:0007669"/>
    <property type="project" value="InterPro"/>
</dbReference>
<feature type="signal peptide" evidence="18">
    <location>
        <begin position="1"/>
        <end position="20"/>
    </location>
</feature>
<evidence type="ECO:0000259" key="19">
    <source>
        <dbReference type="PROSITE" id="PS50215"/>
    </source>
</evidence>
<dbReference type="SMART" id="SM00209">
    <property type="entry name" value="TSP1"/>
    <property type="match status" value="3"/>
</dbReference>
<feature type="compositionally biased region" description="Basic residues" evidence="17">
    <location>
        <begin position="190"/>
        <end position="203"/>
    </location>
</feature>
<dbReference type="InterPro" id="IPR050439">
    <property type="entry name" value="ADAMTS_ADAMTS-like"/>
</dbReference>
<dbReference type="AlphaFoldDB" id="A0A9J6BWB3"/>
<keyword evidence="4" id="KW-0645">Protease</keyword>
<feature type="disulfide bond" evidence="15">
    <location>
        <begin position="388"/>
        <end position="470"/>
    </location>
</feature>
<feature type="binding site" evidence="14 16">
    <location>
        <position position="420"/>
    </location>
    <ligand>
        <name>Zn(2+)</name>
        <dbReference type="ChEBI" id="CHEBI:29105"/>
        <note>catalytic</note>
    </ligand>
</feature>
<keyword evidence="2" id="KW-0964">Secreted</keyword>
<dbReference type="InterPro" id="IPR024079">
    <property type="entry name" value="MetalloPept_cat_dom_sf"/>
</dbReference>
<comment type="subcellular location">
    <subcellularLocation>
        <location evidence="1">Secreted</location>
        <location evidence="1">Extracellular space</location>
        <location evidence="1">Extracellular matrix</location>
    </subcellularLocation>
</comment>
<dbReference type="FunFam" id="3.40.390.10:FF:000001">
    <property type="entry name" value="A disintegrin and metalloproteinase with thrombospondin motifs 1"/>
    <property type="match status" value="1"/>
</dbReference>
<keyword evidence="11 15" id="KW-1015">Disulfide bond</keyword>
<dbReference type="Gene3D" id="2.60.120.830">
    <property type="match status" value="1"/>
</dbReference>
<dbReference type="Pfam" id="PF19236">
    <property type="entry name" value="ADAMTS_CR_3"/>
    <property type="match status" value="1"/>
</dbReference>
<feature type="binding site" evidence="14">
    <location>
        <position position="470"/>
    </location>
    <ligand>
        <name>Ca(2+)</name>
        <dbReference type="ChEBI" id="CHEBI:29108"/>
        <label>1</label>
    </ligand>
</feature>
<feature type="disulfide bond" evidence="15">
    <location>
        <begin position="580"/>
        <end position="618"/>
    </location>
</feature>
<evidence type="ECO:0000256" key="5">
    <source>
        <dbReference type="ARBA" id="ARBA00022723"/>
    </source>
</evidence>
<dbReference type="EMBL" id="JADBJN010000003">
    <property type="protein sequence ID" value="KAG5674191.1"/>
    <property type="molecule type" value="Genomic_DNA"/>
</dbReference>
<feature type="binding site" evidence="14">
    <location>
        <position position="473"/>
    </location>
    <ligand>
        <name>Ca(2+)</name>
        <dbReference type="ChEBI" id="CHEBI:29108"/>
        <label>2</label>
    </ligand>
</feature>
<gene>
    <name evidence="20" type="ORF">PVAND_004173</name>
</gene>
<dbReference type="Pfam" id="PF00090">
    <property type="entry name" value="TSP_1"/>
    <property type="match status" value="1"/>
</dbReference>
<dbReference type="InterPro" id="IPR001590">
    <property type="entry name" value="Peptidase_M12B"/>
</dbReference>
<comment type="cofactor">
    <cofactor evidence="14">
        <name>Zn(2+)</name>
        <dbReference type="ChEBI" id="CHEBI:29105"/>
    </cofactor>
    <text evidence="14">Binds 1 zinc ion per subunit.</text>
</comment>
<feature type="domain" description="Peptidase M12B" evidence="19">
    <location>
        <begin position="262"/>
        <end position="475"/>
    </location>
</feature>
<evidence type="ECO:0000256" key="9">
    <source>
        <dbReference type="ARBA" id="ARBA00022833"/>
    </source>
</evidence>
<dbReference type="InterPro" id="IPR000884">
    <property type="entry name" value="TSP1_rpt"/>
</dbReference>
<feature type="disulfide bond" evidence="15">
    <location>
        <begin position="542"/>
        <end position="553"/>
    </location>
</feature>
<dbReference type="GO" id="GO:0046872">
    <property type="term" value="F:metal ion binding"/>
    <property type="evidence" value="ECO:0007669"/>
    <property type="project" value="UniProtKB-KW"/>
</dbReference>
<evidence type="ECO:0000256" key="1">
    <source>
        <dbReference type="ARBA" id="ARBA00004498"/>
    </source>
</evidence>
<feature type="region of interest" description="Disordered" evidence="17">
    <location>
        <begin position="177"/>
        <end position="256"/>
    </location>
</feature>
<feature type="disulfide bond" evidence="15">
    <location>
        <begin position="511"/>
        <end position="529"/>
    </location>
</feature>
<dbReference type="Gene3D" id="2.20.100.10">
    <property type="entry name" value="Thrombospondin type-1 (TSP1) repeat"/>
    <property type="match status" value="2"/>
</dbReference>